<keyword evidence="1" id="KW-0808">Transferase</keyword>
<dbReference type="PANTHER" id="PTHR12526">
    <property type="entry name" value="GLYCOSYLTRANSFERASE"/>
    <property type="match status" value="1"/>
</dbReference>
<dbReference type="Proteomes" id="UP000605427">
    <property type="component" value="Unassembled WGS sequence"/>
</dbReference>
<proteinExistence type="predicted"/>
<protein>
    <submittedName>
        <fullName evidence="1">Glycosyl transferase</fullName>
    </submittedName>
</protein>
<dbReference type="Pfam" id="PF13692">
    <property type="entry name" value="Glyco_trans_1_4"/>
    <property type="match status" value="1"/>
</dbReference>
<dbReference type="EMBL" id="BMDD01000008">
    <property type="protein sequence ID" value="GGH87164.1"/>
    <property type="molecule type" value="Genomic_DNA"/>
</dbReference>
<sequence length="366" mass="43272">MKSILYLSLIDWDYIMQRPQHIANELSKNYEVDYIYEKSTLKWLLEQKNKTKAENNKHDRLHLKRIWVQPFGRFKKIDHLNIRIVKKIITDLLAQKEYEMIWVTHPKYVDTIPSSYKGKIVYDCMDYHAGFHDDPEKRTEIEFQEQRLAQVADYIFTSSQLLYQRIVSYATFEKVHFVPNAADSSHFMQARSPKSGARTIVGYFGTISYWFDFELLEKLSTEFSDLEFQMIGPIEVAGIVKRFSSFPNVKFLGKVNFEVLPIYLKEFDVCIMPFKKNDLIESVDPVKIYEYLAGGKPVVSVYYEGLERFSDYIYTATSFTEFSEQLIKALKEDNLQEAEKRISFVSENTWTERALFMQKKINEIHL</sequence>
<dbReference type="SUPFAM" id="SSF53756">
    <property type="entry name" value="UDP-Glycosyltransferase/glycogen phosphorylase"/>
    <property type="match status" value="1"/>
</dbReference>
<organism evidence="1 2">
    <name type="scientific">Saccharibacillus endophyticus</name>
    <dbReference type="NCBI Taxonomy" id="2060666"/>
    <lineage>
        <taxon>Bacteria</taxon>
        <taxon>Bacillati</taxon>
        <taxon>Bacillota</taxon>
        <taxon>Bacilli</taxon>
        <taxon>Bacillales</taxon>
        <taxon>Paenibacillaceae</taxon>
        <taxon>Saccharibacillus</taxon>
    </lineage>
</organism>
<comment type="caution">
    <text evidence="1">The sequence shown here is derived from an EMBL/GenBank/DDBJ whole genome shotgun (WGS) entry which is preliminary data.</text>
</comment>
<accession>A0ABQ2A7Z2</accession>
<name>A0ABQ2A7Z2_9BACL</name>
<evidence type="ECO:0000313" key="2">
    <source>
        <dbReference type="Proteomes" id="UP000605427"/>
    </source>
</evidence>
<dbReference type="RefSeq" id="WP_172247645.1">
    <property type="nucleotide sequence ID" value="NZ_BMDD01000008.1"/>
</dbReference>
<gene>
    <name evidence="1" type="ORF">GCM10007362_48650</name>
</gene>
<dbReference type="PANTHER" id="PTHR12526:SF630">
    <property type="entry name" value="GLYCOSYLTRANSFERASE"/>
    <property type="match status" value="1"/>
</dbReference>
<evidence type="ECO:0000313" key="1">
    <source>
        <dbReference type="EMBL" id="GGH87164.1"/>
    </source>
</evidence>
<reference evidence="2" key="1">
    <citation type="journal article" date="2019" name="Int. J. Syst. Evol. Microbiol.">
        <title>The Global Catalogue of Microorganisms (GCM) 10K type strain sequencing project: providing services to taxonomists for standard genome sequencing and annotation.</title>
        <authorList>
            <consortium name="The Broad Institute Genomics Platform"/>
            <consortium name="The Broad Institute Genome Sequencing Center for Infectious Disease"/>
            <person name="Wu L."/>
            <person name="Ma J."/>
        </authorList>
    </citation>
    <scope>NUCLEOTIDE SEQUENCE [LARGE SCALE GENOMIC DNA]</scope>
    <source>
        <strain evidence="2">CCM 8702</strain>
    </source>
</reference>
<dbReference type="GO" id="GO:0016740">
    <property type="term" value="F:transferase activity"/>
    <property type="evidence" value="ECO:0007669"/>
    <property type="project" value="UniProtKB-KW"/>
</dbReference>
<keyword evidence="2" id="KW-1185">Reference proteome</keyword>
<dbReference type="Gene3D" id="3.40.50.2000">
    <property type="entry name" value="Glycogen Phosphorylase B"/>
    <property type="match status" value="1"/>
</dbReference>